<reference evidence="3 4" key="1">
    <citation type="submission" date="2019-07" db="EMBL/GenBank/DDBJ databases">
        <title>Whole genome shotgun sequence of Nocardia ninae NBRC 108245.</title>
        <authorList>
            <person name="Hosoyama A."/>
            <person name="Uohara A."/>
            <person name="Ohji S."/>
            <person name="Ichikawa N."/>
        </authorList>
    </citation>
    <scope>NUCLEOTIDE SEQUENCE [LARGE SCALE GENOMIC DNA]</scope>
    <source>
        <strain evidence="3 4">NBRC 108245</strain>
    </source>
</reference>
<dbReference type="OrthoDB" id="4558716at2"/>
<dbReference type="RefSeq" id="WP_147133795.1">
    <property type="nucleotide sequence ID" value="NZ_BJXA01000027.1"/>
</dbReference>
<evidence type="ECO:0000313" key="4">
    <source>
        <dbReference type="Proteomes" id="UP000321424"/>
    </source>
</evidence>
<evidence type="ECO:0000256" key="1">
    <source>
        <dbReference type="SAM" id="MobiDB-lite"/>
    </source>
</evidence>
<evidence type="ECO:0000256" key="2">
    <source>
        <dbReference type="SAM" id="Phobius"/>
    </source>
</evidence>
<keyword evidence="2" id="KW-0812">Transmembrane</keyword>
<dbReference type="EMBL" id="BJXA01000027">
    <property type="protein sequence ID" value="GEM39681.1"/>
    <property type="molecule type" value="Genomic_DNA"/>
</dbReference>
<dbReference type="AlphaFoldDB" id="A0A511MGW5"/>
<evidence type="ECO:0008006" key="5">
    <source>
        <dbReference type="Google" id="ProtNLM"/>
    </source>
</evidence>
<evidence type="ECO:0000313" key="3">
    <source>
        <dbReference type="EMBL" id="GEM39681.1"/>
    </source>
</evidence>
<feature type="transmembrane region" description="Helical" evidence="2">
    <location>
        <begin position="36"/>
        <end position="58"/>
    </location>
</feature>
<dbReference type="Proteomes" id="UP000321424">
    <property type="component" value="Unassembled WGS sequence"/>
</dbReference>
<name>A0A511MGW5_9NOCA</name>
<keyword evidence="2" id="KW-0472">Membrane</keyword>
<keyword evidence="4" id="KW-1185">Reference proteome</keyword>
<keyword evidence="2" id="KW-1133">Transmembrane helix</keyword>
<comment type="caution">
    <text evidence="3">The sequence shown here is derived from an EMBL/GenBank/DDBJ whole genome shotgun (WGS) entry which is preliminary data.</text>
</comment>
<accession>A0A511MGW5</accession>
<feature type="transmembrane region" description="Helical" evidence="2">
    <location>
        <begin position="64"/>
        <end position="84"/>
    </location>
</feature>
<proteinExistence type="predicted"/>
<organism evidence="3 4">
    <name type="scientific">Nocardia ninae NBRC 108245</name>
    <dbReference type="NCBI Taxonomy" id="1210091"/>
    <lineage>
        <taxon>Bacteria</taxon>
        <taxon>Bacillati</taxon>
        <taxon>Actinomycetota</taxon>
        <taxon>Actinomycetes</taxon>
        <taxon>Mycobacteriales</taxon>
        <taxon>Nocardiaceae</taxon>
        <taxon>Nocardia</taxon>
    </lineage>
</organism>
<gene>
    <name evidence="3" type="ORF">NN4_42000</name>
</gene>
<protein>
    <recommendedName>
        <fullName evidence="5">UsfY protein</fullName>
    </recommendedName>
</protein>
<feature type="region of interest" description="Disordered" evidence="1">
    <location>
        <begin position="1"/>
        <end position="29"/>
    </location>
</feature>
<sequence length="111" mass="11378">MTVDGPYEIPPLDDAADISRTTAPQPGETLADTRNWAGFGLLFIGVLLAVAAAVVALWGFGAAALVVTIFAVVTVLAGVALVAVEQVRRRARNTAAPEEAPAWQAVAPPGS</sequence>